<dbReference type="AlphaFoldDB" id="A0A6J8AL17"/>
<dbReference type="Proteomes" id="UP000507470">
    <property type="component" value="Unassembled WGS sequence"/>
</dbReference>
<dbReference type="EMBL" id="CACVKT020001629">
    <property type="protein sequence ID" value="CAC5369908.1"/>
    <property type="molecule type" value="Genomic_DNA"/>
</dbReference>
<proteinExistence type="predicted"/>
<dbReference type="OrthoDB" id="5406275at2759"/>
<organism evidence="1 2">
    <name type="scientific">Mytilus coruscus</name>
    <name type="common">Sea mussel</name>
    <dbReference type="NCBI Taxonomy" id="42192"/>
    <lineage>
        <taxon>Eukaryota</taxon>
        <taxon>Metazoa</taxon>
        <taxon>Spiralia</taxon>
        <taxon>Lophotrochozoa</taxon>
        <taxon>Mollusca</taxon>
        <taxon>Bivalvia</taxon>
        <taxon>Autobranchia</taxon>
        <taxon>Pteriomorphia</taxon>
        <taxon>Mytilida</taxon>
        <taxon>Mytiloidea</taxon>
        <taxon>Mytilidae</taxon>
        <taxon>Mytilinae</taxon>
        <taxon>Mytilus</taxon>
    </lineage>
</organism>
<reference evidence="1 2" key="1">
    <citation type="submission" date="2020-06" db="EMBL/GenBank/DDBJ databases">
        <authorList>
            <person name="Li R."/>
            <person name="Bekaert M."/>
        </authorList>
    </citation>
    <scope>NUCLEOTIDE SEQUENCE [LARGE SCALE GENOMIC DNA]</scope>
    <source>
        <strain evidence="2">wild</strain>
    </source>
</reference>
<dbReference type="PANTHER" id="PTHR33488">
    <property type="entry name" value="ZGC:162509"/>
    <property type="match status" value="1"/>
</dbReference>
<protein>
    <submittedName>
        <fullName evidence="1">Uncharacterized protein</fullName>
    </submittedName>
</protein>
<sequence length="180" mass="19781">MDEIAKIDKAVASVCKGDDKRSDAMMMMAPDSNWDQFLTPAPCAIALLGDLILISADTDFSLDEKPPRDGFKLLRYPNSFRASLVQVSNAGWGAFNEAHTSMDQIRLHSGNVDGHVKNAVKFLMKGTPEEVKRMLPMSLAKIQKIADESLMLAQAIEDRFVGVMELTGELLEACTNTKGF</sequence>
<evidence type="ECO:0000313" key="2">
    <source>
        <dbReference type="Proteomes" id="UP000507470"/>
    </source>
</evidence>
<gene>
    <name evidence="1" type="ORF">MCOR_8927</name>
</gene>
<evidence type="ECO:0000313" key="1">
    <source>
        <dbReference type="EMBL" id="CAC5369908.1"/>
    </source>
</evidence>
<keyword evidence="2" id="KW-1185">Reference proteome</keyword>
<dbReference type="PANTHER" id="PTHR33488:SF2">
    <property type="entry name" value="EARLY ENDOSOME ANTIGEN 1-LIKE"/>
    <property type="match status" value="1"/>
</dbReference>
<accession>A0A6J8AL17</accession>
<name>A0A6J8AL17_MYTCO</name>